<proteinExistence type="predicted"/>
<reference evidence="1 2" key="1">
    <citation type="submission" date="2015-11" db="EMBL/GenBank/DDBJ databases">
        <title>Draft genome of Sulfurovum riftiae 1812E, a member of the Epsilonproteobacteria isolated from the tube of the deep-sea hydrothermal vent tubewom Riftia pachyptila.</title>
        <authorList>
            <person name="Vetriani C."/>
            <person name="Giovannelli D."/>
        </authorList>
    </citation>
    <scope>NUCLEOTIDE SEQUENCE [LARGE SCALE GENOMIC DNA]</scope>
    <source>
        <strain evidence="1 2">1812E</strain>
    </source>
</reference>
<dbReference type="OrthoDB" id="597829at2"/>
<keyword evidence="2" id="KW-1185">Reference proteome</keyword>
<name>A0A151CHY5_9BACT</name>
<dbReference type="InterPro" id="IPR049204">
    <property type="entry name" value="DUF6858"/>
</dbReference>
<sequence>MKQITVMEKYPVYTLEIGKEETDYKSIDEIFSYLKSQIEAHPIATYIGEFDHYAHTKSLEVGEINEDILAAKNLICCFGKVLPKPEVLAVRPRSIGVAEKAGSFVISFLEAPNAGANKDMEAWVKGLLNK</sequence>
<accession>A0A151CHY5</accession>
<evidence type="ECO:0000313" key="2">
    <source>
        <dbReference type="Proteomes" id="UP000075359"/>
    </source>
</evidence>
<dbReference type="Pfam" id="PF21651">
    <property type="entry name" value="DUF6858"/>
    <property type="match status" value="1"/>
</dbReference>
<gene>
    <name evidence="1" type="ORF">AS592_09120</name>
</gene>
<dbReference type="STRING" id="1630136.AS592_09120"/>
<dbReference type="AlphaFoldDB" id="A0A151CHY5"/>
<comment type="caution">
    <text evidence="1">The sequence shown here is derived from an EMBL/GenBank/DDBJ whole genome shotgun (WGS) entry which is preliminary data.</text>
</comment>
<dbReference type="RefSeq" id="WP_067329230.1">
    <property type="nucleotide sequence ID" value="NZ_LNKT01000004.1"/>
</dbReference>
<evidence type="ECO:0000313" key="1">
    <source>
        <dbReference type="EMBL" id="KYJ87150.1"/>
    </source>
</evidence>
<dbReference type="Proteomes" id="UP000075359">
    <property type="component" value="Unassembled WGS sequence"/>
</dbReference>
<organism evidence="1 2">
    <name type="scientific">Sulfurovum riftiae</name>
    <dbReference type="NCBI Taxonomy" id="1630136"/>
    <lineage>
        <taxon>Bacteria</taxon>
        <taxon>Pseudomonadati</taxon>
        <taxon>Campylobacterota</taxon>
        <taxon>Epsilonproteobacteria</taxon>
        <taxon>Campylobacterales</taxon>
        <taxon>Sulfurovaceae</taxon>
        <taxon>Sulfurovum</taxon>
    </lineage>
</organism>
<dbReference type="EMBL" id="LNKT01000004">
    <property type="protein sequence ID" value="KYJ87150.1"/>
    <property type="molecule type" value="Genomic_DNA"/>
</dbReference>
<protein>
    <submittedName>
        <fullName evidence="1">Uncharacterized protein</fullName>
    </submittedName>
</protein>